<dbReference type="RefSeq" id="WP_289527860.1">
    <property type="nucleotide sequence ID" value="NZ_JAUDCK010000026.1"/>
</dbReference>
<evidence type="ECO:0000256" key="4">
    <source>
        <dbReference type="ARBA" id="ARBA00025212"/>
    </source>
</evidence>
<accession>A0ABT7UJ76</accession>
<dbReference type="InterPro" id="IPR002745">
    <property type="entry name" value="Ptrans_KptA/Tpt1"/>
</dbReference>
<dbReference type="EC" id="2.7.1.-" evidence="5"/>
<dbReference type="PANTHER" id="PTHR12684:SF2">
    <property type="entry name" value="TRNA 2'-PHOSPHOTRANSFERASE 1"/>
    <property type="match status" value="1"/>
</dbReference>
<keyword evidence="2 5" id="KW-0808">Transferase</keyword>
<dbReference type="InterPro" id="IPR042080">
    <property type="entry name" value="RNA_2'-PTrans_N"/>
</dbReference>
<comment type="similarity">
    <text evidence="1 5">Belongs to the KptA/TPT1 family.</text>
</comment>
<comment type="caution">
    <text evidence="6">The sequence shown here is derived from an EMBL/GenBank/DDBJ whole genome shotgun (WGS) entry which is preliminary data.</text>
</comment>
<dbReference type="PANTHER" id="PTHR12684">
    <property type="entry name" value="PUTATIVE PHOSPHOTRANSFERASE"/>
    <property type="match status" value="1"/>
</dbReference>
<dbReference type="SUPFAM" id="SSF56399">
    <property type="entry name" value="ADP-ribosylation"/>
    <property type="match status" value="1"/>
</dbReference>
<dbReference type="InterPro" id="IPR042081">
    <property type="entry name" value="RNA_2'-PTrans_C"/>
</dbReference>
<protein>
    <recommendedName>
        <fullName evidence="5">Probable RNA 2'-phosphotransferase</fullName>
        <ecNumber evidence="5">2.7.1.-</ecNumber>
    </recommendedName>
</protein>
<organism evidence="6 7">
    <name type="scientific">Massilimicrobiota timonensis</name>
    <dbReference type="NCBI Taxonomy" id="1776392"/>
    <lineage>
        <taxon>Bacteria</taxon>
        <taxon>Bacillati</taxon>
        <taxon>Bacillota</taxon>
        <taxon>Erysipelotrichia</taxon>
        <taxon>Erysipelotrichales</taxon>
        <taxon>Erysipelotrichaceae</taxon>
        <taxon>Massilimicrobiota</taxon>
    </lineage>
</organism>
<evidence type="ECO:0000256" key="5">
    <source>
        <dbReference type="HAMAP-Rule" id="MF_00299"/>
    </source>
</evidence>
<reference evidence="7" key="1">
    <citation type="submission" date="2023-06" db="EMBL/GenBank/DDBJ databases">
        <title>Identification and characterization of horizontal gene transfer across gut microbiota members of farm animals based on homology search.</title>
        <authorList>
            <person name="Zeman M."/>
            <person name="Kubasova T."/>
            <person name="Jahodarova E."/>
            <person name="Nykrynova M."/>
            <person name="Rychlik I."/>
        </authorList>
    </citation>
    <scope>NUCLEOTIDE SEQUENCE [LARGE SCALE GENOMIC DNA]</scope>
    <source>
        <strain evidence="7">ET341</strain>
    </source>
</reference>
<dbReference type="EMBL" id="JAUDCK010000026">
    <property type="protein sequence ID" value="MDM8196199.1"/>
    <property type="molecule type" value="Genomic_DNA"/>
</dbReference>
<dbReference type="HAMAP" id="MF_00299">
    <property type="entry name" value="KptA"/>
    <property type="match status" value="1"/>
</dbReference>
<keyword evidence="3 5" id="KW-0520">NAD</keyword>
<dbReference type="Gene3D" id="3.20.170.30">
    <property type="match status" value="1"/>
</dbReference>
<dbReference type="Pfam" id="PF01885">
    <property type="entry name" value="PTS_2-RNA"/>
    <property type="match status" value="1"/>
</dbReference>
<comment type="function">
    <text evidence="4 5">Removes the 2'-phosphate from RNA via an intermediate in which the phosphate is ADP-ribosylated by NAD followed by a presumed transesterification to release the RNA and generate ADP-ribose 1''-2''-cyclic phosphate (APPR&gt;P). May function as an ADP-ribosylase.</text>
</comment>
<name>A0ABT7UJ76_9FIRM</name>
<keyword evidence="7" id="KW-1185">Reference proteome</keyword>
<evidence type="ECO:0000313" key="7">
    <source>
        <dbReference type="Proteomes" id="UP001529275"/>
    </source>
</evidence>
<evidence type="ECO:0000256" key="1">
    <source>
        <dbReference type="ARBA" id="ARBA00009836"/>
    </source>
</evidence>
<dbReference type="GO" id="GO:0016740">
    <property type="term" value="F:transferase activity"/>
    <property type="evidence" value="ECO:0007669"/>
    <property type="project" value="UniProtKB-KW"/>
</dbReference>
<sequence length="186" mass="21748">MKLTPISRYMALLLRHHPEQAGITLDEHGWAHVDELIKGIQKRYPQFQREILEEIVRTDSKQRYAFNEDHTLIRANQGHSIPVDIEFKHAVPPDILYHGTAKKYVSSIQQQGLISKTRLYVHLSTDIETAIKVGKRHGEPVIYQIDAKQMYQDGIIFYLSANYIWLVKKVPLQYMKRLDIENINQT</sequence>
<evidence type="ECO:0000256" key="3">
    <source>
        <dbReference type="ARBA" id="ARBA00023027"/>
    </source>
</evidence>
<evidence type="ECO:0000313" key="6">
    <source>
        <dbReference type="EMBL" id="MDM8196199.1"/>
    </source>
</evidence>
<dbReference type="NCBIfam" id="NF002014">
    <property type="entry name" value="PRK00819.1-4"/>
    <property type="match status" value="1"/>
</dbReference>
<gene>
    <name evidence="5" type="primary">kptA</name>
    <name evidence="6" type="ORF">QUV98_07710</name>
</gene>
<dbReference type="Gene3D" id="1.10.10.970">
    <property type="entry name" value="RNA 2'-phosphotransferase, Tpt1/KptA family, N-terminal domain"/>
    <property type="match status" value="1"/>
</dbReference>
<dbReference type="InterPro" id="IPR022928">
    <property type="entry name" value="RNA_2'-PTrans_KptA"/>
</dbReference>
<proteinExistence type="inferred from homology"/>
<dbReference type="Proteomes" id="UP001529275">
    <property type="component" value="Unassembled WGS sequence"/>
</dbReference>
<evidence type="ECO:0000256" key="2">
    <source>
        <dbReference type="ARBA" id="ARBA00022679"/>
    </source>
</evidence>